<feature type="domain" description="UspA" evidence="2">
    <location>
        <begin position="6"/>
        <end position="143"/>
    </location>
</feature>
<dbReference type="Pfam" id="PF00582">
    <property type="entry name" value="Usp"/>
    <property type="match status" value="2"/>
</dbReference>
<organism evidence="3 4">
    <name type="scientific">Nakamurella flavida</name>
    <dbReference type="NCBI Taxonomy" id="363630"/>
    <lineage>
        <taxon>Bacteria</taxon>
        <taxon>Bacillati</taxon>
        <taxon>Actinomycetota</taxon>
        <taxon>Actinomycetes</taxon>
        <taxon>Nakamurellales</taxon>
        <taxon>Nakamurellaceae</taxon>
        <taxon>Nakamurella</taxon>
    </lineage>
</organism>
<dbReference type="InterPro" id="IPR006015">
    <property type="entry name" value="Universal_stress_UspA"/>
</dbReference>
<sequence>MTAPAPIVVGIDGSHAATAAARWAAGEARRRQTSVSLVHGYTVPGARFGGTKTVMSEVGESVRAGATSILNRTRDAVLGAHPDVDIDICLVHDSPAGALRTASENAQMTVVGTAGAPQAISAMPGSIAARVVGHAHGPVVLIRTEFRAGQTPAEAIEQAAAGLDTGPIVVGVDRSEDSEVALGFALAEARLRGVGVVVIHTWDVPALVGLDSDHPSVLQDRSETERTETQSLADQLAVWAEKFPDVTVTSSVVRGRPAQSLLAYCREPADGVRPGLLVVGSRGRGGFNGKLLGAIGQEVLAGSPCPVAVVRPAPVPARP</sequence>
<dbReference type="PANTHER" id="PTHR46268">
    <property type="entry name" value="STRESS RESPONSE PROTEIN NHAX"/>
    <property type="match status" value="1"/>
</dbReference>
<feature type="domain" description="UspA" evidence="2">
    <location>
        <begin position="167"/>
        <end position="311"/>
    </location>
</feature>
<dbReference type="EMBL" id="JAERWL010000009">
    <property type="protein sequence ID" value="MBM9477178.1"/>
    <property type="molecule type" value="Genomic_DNA"/>
</dbReference>
<evidence type="ECO:0000313" key="4">
    <source>
        <dbReference type="Proteomes" id="UP000663801"/>
    </source>
</evidence>
<proteinExistence type="inferred from homology"/>
<name>A0A939C0Y3_9ACTN</name>
<dbReference type="PRINTS" id="PR01438">
    <property type="entry name" value="UNVRSLSTRESS"/>
</dbReference>
<reference evidence="3" key="1">
    <citation type="submission" date="2021-01" db="EMBL/GenBank/DDBJ databases">
        <title>KCTC 19127 draft genome.</title>
        <authorList>
            <person name="An D."/>
        </authorList>
    </citation>
    <scope>NUCLEOTIDE SEQUENCE</scope>
    <source>
        <strain evidence="3">KCTC 19127</strain>
    </source>
</reference>
<gene>
    <name evidence="3" type="ORF">JL107_12030</name>
</gene>
<keyword evidence="4" id="KW-1185">Reference proteome</keyword>
<comment type="similarity">
    <text evidence="1">Belongs to the universal stress protein A family.</text>
</comment>
<dbReference type="RefSeq" id="WP_205257261.1">
    <property type="nucleotide sequence ID" value="NZ_BAAAPV010000001.1"/>
</dbReference>
<dbReference type="InterPro" id="IPR006016">
    <property type="entry name" value="UspA"/>
</dbReference>
<protein>
    <submittedName>
        <fullName evidence="3">Universal stress protein</fullName>
    </submittedName>
</protein>
<dbReference type="InterPro" id="IPR014729">
    <property type="entry name" value="Rossmann-like_a/b/a_fold"/>
</dbReference>
<accession>A0A939C0Y3</accession>
<dbReference type="Proteomes" id="UP000663801">
    <property type="component" value="Unassembled WGS sequence"/>
</dbReference>
<evidence type="ECO:0000259" key="2">
    <source>
        <dbReference type="Pfam" id="PF00582"/>
    </source>
</evidence>
<comment type="caution">
    <text evidence="3">The sequence shown here is derived from an EMBL/GenBank/DDBJ whole genome shotgun (WGS) entry which is preliminary data.</text>
</comment>
<dbReference type="Gene3D" id="3.40.50.620">
    <property type="entry name" value="HUPs"/>
    <property type="match status" value="2"/>
</dbReference>
<dbReference type="SUPFAM" id="SSF52402">
    <property type="entry name" value="Adenine nucleotide alpha hydrolases-like"/>
    <property type="match status" value="2"/>
</dbReference>
<evidence type="ECO:0000313" key="3">
    <source>
        <dbReference type="EMBL" id="MBM9477178.1"/>
    </source>
</evidence>
<evidence type="ECO:0000256" key="1">
    <source>
        <dbReference type="ARBA" id="ARBA00008791"/>
    </source>
</evidence>
<dbReference type="AlphaFoldDB" id="A0A939C0Y3"/>
<dbReference type="PANTHER" id="PTHR46268:SF6">
    <property type="entry name" value="UNIVERSAL STRESS PROTEIN UP12"/>
    <property type="match status" value="1"/>
</dbReference>